<accession>A0ABX1UQ72</accession>
<sequence>MSLYFGDQGVHVSRLIRIDVDTIEHIVPLSTELDRKTKIQQQKQAIYRYRNQLLSQQLGITIQQEDFTTTQHGKPYLVKSPKFYFNHSHSQKNYVLATSNNMQDLGVDIEDLDRKVRFEALAAHAFHPSELQHWNELEQDRDYWFKVWTTKEAVLKASGLGIHLNLNELETRVHPVYDGGLCTHPLIGTFAYQNFNLGHVMLTVAWRSEESCKGFTFPEVKIHFPS</sequence>
<evidence type="ECO:0000256" key="2">
    <source>
        <dbReference type="ARBA" id="ARBA00022679"/>
    </source>
</evidence>
<dbReference type="PANTHER" id="PTHR12215">
    <property type="entry name" value="PHOSPHOPANTETHEINE TRANSFERASE"/>
    <property type="match status" value="1"/>
</dbReference>
<dbReference type="SUPFAM" id="SSF56214">
    <property type="entry name" value="4'-phosphopantetheinyl transferase"/>
    <property type="match status" value="2"/>
</dbReference>
<comment type="caution">
    <text evidence="4">The sequence shown here is derived from an EMBL/GenBank/DDBJ whole genome shotgun (WGS) entry which is preliminary data.</text>
</comment>
<keyword evidence="5" id="KW-1185">Reference proteome</keyword>
<dbReference type="InterPro" id="IPR008278">
    <property type="entry name" value="4-PPantetheinyl_Trfase_dom"/>
</dbReference>
<dbReference type="Gene3D" id="3.90.470.20">
    <property type="entry name" value="4'-phosphopantetheinyl transferase domain"/>
    <property type="match status" value="1"/>
</dbReference>
<protein>
    <submittedName>
        <fullName evidence="4">4'-phosphopantetheinyl transferase superfamily protein</fullName>
    </submittedName>
</protein>
<reference evidence="4 5" key="1">
    <citation type="submission" date="2020-04" db="EMBL/GenBank/DDBJ databases">
        <title>Acinetobacter Taxon 24.</title>
        <authorList>
            <person name="Nemec A."/>
            <person name="Radolfova-Krizova L."/>
            <person name="Higgins P.G."/>
            <person name="Spanelova P."/>
        </authorList>
    </citation>
    <scope>NUCLEOTIDE SEQUENCE [LARGE SCALE GENOMIC DNA]</scope>
    <source>
        <strain evidence="4 5">ANC 5084</strain>
    </source>
</reference>
<dbReference type="Proteomes" id="UP000555322">
    <property type="component" value="Unassembled WGS sequence"/>
</dbReference>
<evidence type="ECO:0000313" key="4">
    <source>
        <dbReference type="EMBL" id="NNH25365.1"/>
    </source>
</evidence>
<dbReference type="EMBL" id="JABERJ010000006">
    <property type="protein sequence ID" value="NNH25365.1"/>
    <property type="molecule type" value="Genomic_DNA"/>
</dbReference>
<keyword evidence="2 4" id="KW-0808">Transferase</keyword>
<evidence type="ECO:0000313" key="5">
    <source>
        <dbReference type="Proteomes" id="UP000555322"/>
    </source>
</evidence>
<comment type="similarity">
    <text evidence="1">Belongs to the P-Pant transferase superfamily. Gsp/Sfp/HetI/AcpT family.</text>
</comment>
<dbReference type="InterPro" id="IPR037143">
    <property type="entry name" value="4-PPantetheinyl_Trfase_dom_sf"/>
</dbReference>
<gene>
    <name evidence="4" type="ORF">HLH15_02470</name>
</gene>
<dbReference type="InterPro" id="IPR050559">
    <property type="entry name" value="P-Pant_transferase_sf"/>
</dbReference>
<dbReference type="PANTHER" id="PTHR12215:SF10">
    <property type="entry name" value="L-AMINOADIPATE-SEMIALDEHYDE DEHYDROGENASE-PHOSPHOPANTETHEINYL TRANSFERASE"/>
    <property type="match status" value="1"/>
</dbReference>
<dbReference type="GO" id="GO:0016740">
    <property type="term" value="F:transferase activity"/>
    <property type="evidence" value="ECO:0007669"/>
    <property type="project" value="UniProtKB-KW"/>
</dbReference>
<evidence type="ECO:0000256" key="1">
    <source>
        <dbReference type="ARBA" id="ARBA00010990"/>
    </source>
</evidence>
<evidence type="ECO:0000259" key="3">
    <source>
        <dbReference type="Pfam" id="PF01648"/>
    </source>
</evidence>
<organism evidence="4 5">
    <name type="scientific">Acinetobacter terrestris</name>
    <dbReference type="NCBI Taxonomy" id="2529843"/>
    <lineage>
        <taxon>Bacteria</taxon>
        <taxon>Pseudomonadati</taxon>
        <taxon>Pseudomonadota</taxon>
        <taxon>Gammaproteobacteria</taxon>
        <taxon>Moraxellales</taxon>
        <taxon>Moraxellaceae</taxon>
        <taxon>Acinetobacter</taxon>
        <taxon>Acinetobacter Taxon 24</taxon>
    </lineage>
</organism>
<feature type="domain" description="4'-phosphopantetheinyl transferase" evidence="3">
    <location>
        <begin position="105"/>
        <end position="174"/>
    </location>
</feature>
<name>A0ABX1UQ72_9GAMM</name>
<proteinExistence type="inferred from homology"/>
<dbReference type="Pfam" id="PF01648">
    <property type="entry name" value="ACPS"/>
    <property type="match status" value="1"/>
</dbReference>